<protein>
    <submittedName>
        <fullName evidence="1">Uncharacterized protein</fullName>
    </submittedName>
</protein>
<evidence type="ECO:0000313" key="2">
    <source>
        <dbReference type="Proteomes" id="UP000799440"/>
    </source>
</evidence>
<sequence>MPGQIPLLAALEEAAMAVIDILKEIESIKDARIAVIGGMALWTYIPHGRTTKDVDFIINIDSAPESVKKQLLALPNSPFSQDAQKFNYNKRGAKVQIDITPVWQSPYMPSTALAIKDVPKGFIPYISSTDLIVFKIYSCGLRAEIAKRHQGAMDAQDMLHKEANGKPLRLASAQKSIVEQGLPDVLTFAEEPESWWRQRLGFQ</sequence>
<organism evidence="1 2">
    <name type="scientific">Sporormia fimetaria CBS 119925</name>
    <dbReference type="NCBI Taxonomy" id="1340428"/>
    <lineage>
        <taxon>Eukaryota</taxon>
        <taxon>Fungi</taxon>
        <taxon>Dikarya</taxon>
        <taxon>Ascomycota</taxon>
        <taxon>Pezizomycotina</taxon>
        <taxon>Dothideomycetes</taxon>
        <taxon>Pleosporomycetidae</taxon>
        <taxon>Pleosporales</taxon>
        <taxon>Sporormiaceae</taxon>
        <taxon>Sporormia</taxon>
    </lineage>
</organism>
<name>A0A6A6UYS4_9PLEO</name>
<keyword evidence="2" id="KW-1185">Reference proteome</keyword>
<proteinExistence type="predicted"/>
<dbReference type="AlphaFoldDB" id="A0A6A6UYS4"/>
<reference evidence="1" key="1">
    <citation type="journal article" date="2020" name="Stud. Mycol.">
        <title>101 Dothideomycetes genomes: a test case for predicting lifestyles and emergence of pathogens.</title>
        <authorList>
            <person name="Haridas S."/>
            <person name="Albert R."/>
            <person name="Binder M."/>
            <person name="Bloem J."/>
            <person name="Labutti K."/>
            <person name="Salamov A."/>
            <person name="Andreopoulos B."/>
            <person name="Baker S."/>
            <person name="Barry K."/>
            <person name="Bills G."/>
            <person name="Bluhm B."/>
            <person name="Cannon C."/>
            <person name="Castanera R."/>
            <person name="Culley D."/>
            <person name="Daum C."/>
            <person name="Ezra D."/>
            <person name="Gonzalez J."/>
            <person name="Henrissat B."/>
            <person name="Kuo A."/>
            <person name="Liang C."/>
            <person name="Lipzen A."/>
            <person name="Lutzoni F."/>
            <person name="Magnuson J."/>
            <person name="Mondo S."/>
            <person name="Nolan M."/>
            <person name="Ohm R."/>
            <person name="Pangilinan J."/>
            <person name="Park H.-J."/>
            <person name="Ramirez L."/>
            <person name="Alfaro M."/>
            <person name="Sun H."/>
            <person name="Tritt A."/>
            <person name="Yoshinaga Y."/>
            <person name="Zwiers L.-H."/>
            <person name="Turgeon B."/>
            <person name="Goodwin S."/>
            <person name="Spatafora J."/>
            <person name="Crous P."/>
            <person name="Grigoriev I."/>
        </authorList>
    </citation>
    <scope>NUCLEOTIDE SEQUENCE</scope>
    <source>
        <strain evidence="1">CBS 119925</strain>
    </source>
</reference>
<dbReference type="Proteomes" id="UP000799440">
    <property type="component" value="Unassembled WGS sequence"/>
</dbReference>
<dbReference type="OrthoDB" id="5421247at2759"/>
<dbReference type="EMBL" id="MU006597">
    <property type="protein sequence ID" value="KAF2743418.1"/>
    <property type="molecule type" value="Genomic_DNA"/>
</dbReference>
<evidence type="ECO:0000313" key="1">
    <source>
        <dbReference type="EMBL" id="KAF2743418.1"/>
    </source>
</evidence>
<accession>A0A6A6UYS4</accession>
<gene>
    <name evidence="1" type="ORF">M011DRAFT_480770</name>
</gene>